<accession>A0A8B8BLN0</accession>
<organism evidence="3 4">
    <name type="scientific">Crassostrea virginica</name>
    <name type="common">Eastern oyster</name>
    <dbReference type="NCBI Taxonomy" id="6565"/>
    <lineage>
        <taxon>Eukaryota</taxon>
        <taxon>Metazoa</taxon>
        <taxon>Spiralia</taxon>
        <taxon>Lophotrochozoa</taxon>
        <taxon>Mollusca</taxon>
        <taxon>Bivalvia</taxon>
        <taxon>Autobranchia</taxon>
        <taxon>Pteriomorphia</taxon>
        <taxon>Ostreida</taxon>
        <taxon>Ostreoidea</taxon>
        <taxon>Ostreidae</taxon>
        <taxon>Crassostrea</taxon>
    </lineage>
</organism>
<dbReference type="GeneID" id="111111506"/>
<dbReference type="InterPro" id="IPR036116">
    <property type="entry name" value="FN3_sf"/>
</dbReference>
<keyword evidence="2" id="KW-0472">Membrane</keyword>
<protein>
    <submittedName>
        <fullName evidence="4">Uncharacterized protein LOC111111506</fullName>
    </submittedName>
</protein>
<keyword evidence="3" id="KW-1185">Reference proteome</keyword>
<dbReference type="KEGG" id="cvn:111111506"/>
<dbReference type="AlphaFoldDB" id="A0A8B8BLN0"/>
<dbReference type="OrthoDB" id="6127268at2759"/>
<evidence type="ECO:0000313" key="3">
    <source>
        <dbReference type="Proteomes" id="UP000694844"/>
    </source>
</evidence>
<dbReference type="Proteomes" id="UP000694844">
    <property type="component" value="Chromosome 9"/>
</dbReference>
<feature type="region of interest" description="Disordered" evidence="1">
    <location>
        <begin position="263"/>
        <end position="289"/>
    </location>
</feature>
<feature type="compositionally biased region" description="Basic and acidic residues" evidence="1">
    <location>
        <begin position="266"/>
        <end position="280"/>
    </location>
</feature>
<evidence type="ECO:0000256" key="1">
    <source>
        <dbReference type="SAM" id="MobiDB-lite"/>
    </source>
</evidence>
<proteinExistence type="predicted"/>
<dbReference type="RefSeq" id="XP_022304232.1">
    <property type="nucleotide sequence ID" value="XM_022448524.1"/>
</dbReference>
<gene>
    <name evidence="4" type="primary">LOC111111506</name>
</gene>
<reference evidence="4" key="1">
    <citation type="submission" date="2025-08" db="UniProtKB">
        <authorList>
            <consortium name="RefSeq"/>
        </authorList>
    </citation>
    <scope>IDENTIFICATION</scope>
    <source>
        <tissue evidence="4">Whole sample</tissue>
    </source>
</reference>
<feature type="transmembrane region" description="Helical" evidence="2">
    <location>
        <begin position="185"/>
        <end position="213"/>
    </location>
</feature>
<name>A0A8B8BLN0_CRAVI</name>
<keyword evidence="2" id="KW-0812">Transmembrane</keyword>
<keyword evidence="2" id="KW-1133">Transmembrane helix</keyword>
<sequence>MANPPPQESMITWFGPVANVSITSTVSQQYVSYKHWINSSIPITDQEYYGNYTLKYNGSAIISVIINTEDVPQPPMKFTGYVHDGYVNLTWVSGFNGGPEQFFLLYTKLGSNLTQVRNISDPGEGRLLHFYHGPLKVDEEYWYILNSCNRINCSAQTVETKVTIHSHTTTALDESHPSPSSQSSYMLIAIIGVSVAIVTIAVVIAVCLNKYFLKRKKMQRRIKRSSRESAQDVPADGNEPDVVVYAVVNKTKRFNAEFISENVPSSKKDEHNVNPEERPLADAGQFASESSTVERVQCCDI</sequence>
<evidence type="ECO:0000313" key="4">
    <source>
        <dbReference type="RefSeq" id="XP_022304232.1"/>
    </source>
</evidence>
<dbReference type="SUPFAM" id="SSF49265">
    <property type="entry name" value="Fibronectin type III"/>
    <property type="match status" value="1"/>
</dbReference>
<evidence type="ECO:0000256" key="2">
    <source>
        <dbReference type="SAM" id="Phobius"/>
    </source>
</evidence>